<accession>A0ABD3MA43</accession>
<evidence type="ECO:0000256" key="1">
    <source>
        <dbReference type="SAM" id="Coils"/>
    </source>
</evidence>
<evidence type="ECO:0000313" key="2">
    <source>
        <dbReference type="EMBL" id="KAL3760854.1"/>
    </source>
</evidence>
<name>A0ABD3MA43_9STRA</name>
<evidence type="ECO:0000313" key="3">
    <source>
        <dbReference type="Proteomes" id="UP001530293"/>
    </source>
</evidence>
<keyword evidence="3" id="KW-1185">Reference proteome</keyword>
<reference evidence="2 3" key="1">
    <citation type="submission" date="2024-10" db="EMBL/GenBank/DDBJ databases">
        <title>Updated reference genomes for cyclostephanoid diatoms.</title>
        <authorList>
            <person name="Roberts W.R."/>
            <person name="Alverson A.J."/>
        </authorList>
    </citation>
    <scope>NUCLEOTIDE SEQUENCE [LARGE SCALE GENOMIC DNA]</scope>
    <source>
        <strain evidence="2 3">AJA232-27</strain>
    </source>
</reference>
<keyword evidence="1" id="KW-0175">Coiled coil</keyword>
<comment type="caution">
    <text evidence="2">The sequence shown here is derived from an EMBL/GenBank/DDBJ whole genome shotgun (WGS) entry which is preliminary data.</text>
</comment>
<protein>
    <submittedName>
        <fullName evidence="2">Uncharacterized protein</fullName>
    </submittedName>
</protein>
<gene>
    <name evidence="2" type="ORF">ACHAWU_007920</name>
</gene>
<organism evidence="2 3">
    <name type="scientific">Discostella pseudostelligera</name>
    <dbReference type="NCBI Taxonomy" id="259834"/>
    <lineage>
        <taxon>Eukaryota</taxon>
        <taxon>Sar</taxon>
        <taxon>Stramenopiles</taxon>
        <taxon>Ochrophyta</taxon>
        <taxon>Bacillariophyta</taxon>
        <taxon>Coscinodiscophyceae</taxon>
        <taxon>Thalassiosirophycidae</taxon>
        <taxon>Stephanodiscales</taxon>
        <taxon>Stephanodiscaceae</taxon>
        <taxon>Discostella</taxon>
    </lineage>
</organism>
<dbReference type="Proteomes" id="UP001530293">
    <property type="component" value="Unassembled WGS sequence"/>
</dbReference>
<dbReference type="EMBL" id="JALLBG020000171">
    <property type="protein sequence ID" value="KAL3760854.1"/>
    <property type="molecule type" value="Genomic_DNA"/>
</dbReference>
<dbReference type="AlphaFoldDB" id="A0ABD3MA43"/>
<sequence length="436" mass="49075">MKVHLRPLPTDAAAAVAGVVIGKGDGACDDAAATSSALSVSEMSSGATSTNTAKNIKSRLYDSIDVLEGTTKSLLSTMRIDMELLASREEEMREELEKLESEYESLERRMTTHEDKIEVESTTIDCVDVDHHEVDETNTKETKPIMIPISLPDNEPKRQFQRSSSLRCSRVDWGLTTSESFLKLFGEESDDGSPENNIGPSKEQAHGRWSLFGNEKKLADQTEQPRTSIINKWNGWFRFSFSRRSSTFNSDCTTDATIGTKSFEALSPQLPDAMPSSKIKPLAAPSQAFQHNMTGIDRSANDRTLSTDCSGAFPDEEIVGARSSSLHLQLHGCDTAASTLNQLLSCRGRDRLDLEYERASLQRMAFYQQKYSTYELDNLRRKLHQGKVERRRKTRSLENARNELKTTIDMEDQLKEELDSVRRELFVLKLQVDRQE</sequence>
<feature type="coiled-coil region" evidence="1">
    <location>
        <begin position="82"/>
        <end position="116"/>
    </location>
</feature>
<proteinExistence type="predicted"/>
<feature type="coiled-coil region" evidence="1">
    <location>
        <begin position="397"/>
        <end position="431"/>
    </location>
</feature>